<name>A0A846XFB9_9NOCA</name>
<organism evidence="2 3">
    <name type="scientific">Nocardia speluncae</name>
    <dbReference type="NCBI Taxonomy" id="419477"/>
    <lineage>
        <taxon>Bacteria</taxon>
        <taxon>Bacillati</taxon>
        <taxon>Actinomycetota</taxon>
        <taxon>Actinomycetes</taxon>
        <taxon>Mycobacteriales</taxon>
        <taxon>Nocardiaceae</taxon>
        <taxon>Nocardia</taxon>
    </lineage>
</organism>
<reference evidence="2 3" key="1">
    <citation type="submission" date="2020-04" db="EMBL/GenBank/DDBJ databases">
        <title>MicrobeNet Type strains.</title>
        <authorList>
            <person name="Nicholson A.C."/>
        </authorList>
    </citation>
    <scope>NUCLEOTIDE SEQUENCE [LARGE SCALE GENOMIC DNA]</scope>
    <source>
        <strain evidence="2 3">DSM 45078</strain>
    </source>
</reference>
<sequence length="403" mass="43451">MTRMTDYAVATRVAQARKLAGLTQRQLAARANVSIGLVRAVEQRRAPATQAFIGAVAKTLRVSVPDITGQPFAPAPGQDTEVHAAVAGLRTELAAYDLDNAAVAQTRPLPQLTAAVHRICTYRRNASFHRMSEELLPLLGEVRAAVHRSTGHDRDQALVMLCELYYSSHSLAHKLGYADLAGTAVDRLAWAATKSGHPLWTATAQFQRAAMLTSGGDWAAAASFLERCRSNMEPRLAAGQRNDLIAWGGLHLQSGLAAARGGNRDTANAHLSEARETAVRLGDDLDPVLSFGPTNVGIWSVALSVEAMDAPEALARAKTLILPPGAPKERIGHHHMDVARAWLLYGDRVRALSALQDARLVAPAQTRYNPMVHETVRALARAEARKVDTLTGFAVWCGITDRL</sequence>
<dbReference type="SUPFAM" id="SSF47413">
    <property type="entry name" value="lambda repressor-like DNA-binding domains"/>
    <property type="match status" value="1"/>
</dbReference>
<dbReference type="EMBL" id="JAAXOO010000004">
    <property type="protein sequence ID" value="NKY34652.1"/>
    <property type="molecule type" value="Genomic_DNA"/>
</dbReference>
<evidence type="ECO:0000259" key="1">
    <source>
        <dbReference type="PROSITE" id="PS50943"/>
    </source>
</evidence>
<dbReference type="PROSITE" id="PS50943">
    <property type="entry name" value="HTH_CROC1"/>
    <property type="match status" value="1"/>
</dbReference>
<dbReference type="Pfam" id="PF01381">
    <property type="entry name" value="HTH_3"/>
    <property type="match status" value="1"/>
</dbReference>
<dbReference type="SMART" id="SM00530">
    <property type="entry name" value="HTH_XRE"/>
    <property type="match status" value="1"/>
</dbReference>
<feature type="domain" description="HTH cro/C1-type" evidence="1">
    <location>
        <begin position="13"/>
        <end position="67"/>
    </location>
</feature>
<gene>
    <name evidence="2" type="ORF">HGA13_16445</name>
</gene>
<dbReference type="Gene3D" id="1.10.260.40">
    <property type="entry name" value="lambda repressor-like DNA-binding domains"/>
    <property type="match status" value="1"/>
</dbReference>
<dbReference type="AlphaFoldDB" id="A0A846XFB9"/>
<accession>A0A846XFB9</accession>
<dbReference type="CDD" id="cd00093">
    <property type="entry name" value="HTH_XRE"/>
    <property type="match status" value="1"/>
</dbReference>
<keyword evidence="3" id="KW-1185">Reference proteome</keyword>
<evidence type="ECO:0000313" key="2">
    <source>
        <dbReference type="EMBL" id="NKY34652.1"/>
    </source>
</evidence>
<proteinExistence type="predicted"/>
<comment type="caution">
    <text evidence="2">The sequence shown here is derived from an EMBL/GenBank/DDBJ whole genome shotgun (WGS) entry which is preliminary data.</text>
</comment>
<dbReference type="Proteomes" id="UP000565715">
    <property type="component" value="Unassembled WGS sequence"/>
</dbReference>
<dbReference type="GO" id="GO:0003677">
    <property type="term" value="F:DNA binding"/>
    <property type="evidence" value="ECO:0007669"/>
    <property type="project" value="InterPro"/>
</dbReference>
<dbReference type="InterPro" id="IPR010982">
    <property type="entry name" value="Lambda_DNA-bd_dom_sf"/>
</dbReference>
<dbReference type="InterPro" id="IPR001387">
    <property type="entry name" value="Cro/C1-type_HTH"/>
</dbReference>
<evidence type="ECO:0000313" key="3">
    <source>
        <dbReference type="Proteomes" id="UP000565715"/>
    </source>
</evidence>
<protein>
    <submittedName>
        <fullName evidence="2">Helix-turn-helix transcriptional regulator</fullName>
    </submittedName>
</protein>